<sequence length="389" mass="46309">MEAMLQRLFVHKTIPYISKKYINDELADRVLKQTAQSFQRNVLQQSILALDTVCVLKGGAAVAAHMNRRTYPEMPLSDIDVEVYVDDDRANVNNLHSFVALRRLEERLKNVCEQYYDEIDSLLANIDMNCLMNNNYSRDRMVIFKSYVNEAVEVEPDKIMFTLNRKMPFKTTVSVVNEDYFLVRHSFNVHMTSRSPMWLHKSNDRQHTLQYFPFDIYFLDLSVKRSPAPYTDNYVLARIYDLDVYVEDLKYLIADQIECLMFNVFNYHWHKIDTRTARIRALAQLINNTEPTAEEQSRYETLKASDERFSVRDVKQILYMLGPLGPRSLLELYFANRFDNDINCVTHQVNFPYHRWESNYYSKCWKRFLTIINSVFGYNYTIQRQKYFQ</sequence>
<accession>A0A5B9G733</accession>
<dbReference type="Pfam" id="PF07134">
    <property type="entry name" value="AcMNPV_Orf18"/>
    <property type="match status" value="1"/>
</dbReference>
<dbReference type="EMBL" id="MK409385">
    <property type="protein sequence ID" value="QEE79943.1"/>
    <property type="molecule type" value="Genomic_DNA"/>
</dbReference>
<name>A0A5B9G733_NPVMC</name>
<reference evidence="1" key="1">
    <citation type="submission" date="2019-01" db="EMBL/GenBank/DDBJ databases">
        <title>Genomics of alphabaculovirus isolates infecting Mamestra species from North America and Eurasia.</title>
        <authorList>
            <person name="Erlandson M.A."/>
            <person name="Baldwin D."/>
            <person name="Theilmann D.A."/>
        </authorList>
    </citation>
    <scope>NUCLEOTIDE SEQUENCE</scope>
    <source>
        <strain evidence="1">AB260</strain>
    </source>
</reference>
<protein>
    <submittedName>
        <fullName evidence="1">Maco-A 56</fullName>
    </submittedName>
</protein>
<evidence type="ECO:0000313" key="1">
    <source>
        <dbReference type="EMBL" id="QEE79943.1"/>
    </source>
</evidence>
<organismHost>
    <name type="scientific">Mamestra configurata</name>
    <name type="common">bertha armyworm</name>
    <dbReference type="NCBI Taxonomy" id="174822"/>
</organismHost>
<dbReference type="InterPro" id="IPR010785">
    <property type="entry name" value="AcMNPV_AC18"/>
</dbReference>
<organism evidence="1">
    <name type="scientific">Mamestra configurata nucleopolyhedrovirus</name>
    <name type="common">MacoNPV</name>
    <dbReference type="NCBI Taxonomy" id="207830"/>
    <lineage>
        <taxon>Viruses</taxon>
        <taxon>Viruses incertae sedis</taxon>
        <taxon>Naldaviricetes</taxon>
        <taxon>Lefavirales</taxon>
        <taxon>Baculoviridae</taxon>
        <taxon>Alphabaculovirus</taxon>
        <taxon>Alphabaculovirus maconfiguratae</taxon>
    </lineage>
</organism>
<proteinExistence type="predicted"/>